<reference evidence="8 9" key="1">
    <citation type="submission" date="2018-06" db="EMBL/GenBank/DDBJ databases">
        <authorList>
            <consortium name="Pathogen Informatics"/>
            <person name="Doyle S."/>
        </authorList>
    </citation>
    <scope>NUCLEOTIDE SEQUENCE [LARGE SCALE GENOMIC DNA]</scope>
    <source>
        <strain evidence="8 9">NCTC8580</strain>
    </source>
</reference>
<evidence type="ECO:0000313" key="8">
    <source>
        <dbReference type="EMBL" id="SUP80503.1"/>
    </source>
</evidence>
<sequence length="396" mass="45218">MPLNARQVETAKPKDKEYKLTDERGLYLLVKPNGSKYWRLKYRIAGKEKKLAIGVYPDFSLADARLKRDEARKMLTDGLDPSEQKQLEKQAQKITTENTFHTLALEWHAYKSKSWSEGYAESVLEALGKDIFPHVGKRPVAEIKPLEMLAVLRMIEKRGALEKMRKVRQYCNQIFRYSIATGRAEINPAAELTSTLTAPKSAHFPHFTAGELPAFLTALAGYHGSPLTRLATRLLLLTGVRTIELRAAEWKEFDFEQRLWEVPAKRMKMRRIHLVPLSEQVVTILQELQAITGSYRLVFPGRNDVNKPMSEASVNMVLKRIGYDGKATGHGFRHSLSTILHEKGFNTAWIELQLAHADKNSIRGTYNHAQYLDDRRGMMQWYADYIDSLESANTTA</sequence>
<dbReference type="InterPro" id="IPR002104">
    <property type="entry name" value="Integrase_catalytic"/>
</dbReference>
<dbReference type="Proteomes" id="UP000255087">
    <property type="component" value="Unassembled WGS sequence"/>
</dbReference>
<evidence type="ECO:0000256" key="1">
    <source>
        <dbReference type="ARBA" id="ARBA00008857"/>
    </source>
</evidence>
<dbReference type="Pfam" id="PF00589">
    <property type="entry name" value="Phage_integrase"/>
    <property type="match status" value="1"/>
</dbReference>
<dbReference type="PANTHER" id="PTHR30629">
    <property type="entry name" value="PROPHAGE INTEGRASE"/>
    <property type="match status" value="1"/>
</dbReference>
<dbReference type="InterPro" id="IPR044068">
    <property type="entry name" value="CB"/>
</dbReference>
<dbReference type="PROSITE" id="PS51900">
    <property type="entry name" value="CB"/>
    <property type="match status" value="1"/>
</dbReference>
<dbReference type="SUPFAM" id="SSF56349">
    <property type="entry name" value="DNA breaking-rejoining enzymes"/>
    <property type="match status" value="1"/>
</dbReference>
<evidence type="ECO:0000259" key="7">
    <source>
        <dbReference type="PROSITE" id="PS51900"/>
    </source>
</evidence>
<dbReference type="AlphaFoldDB" id="A0A380Q3Y2"/>
<accession>A0A380Q3Y2</accession>
<organism evidence="8 9">
    <name type="scientific">Yersinia pseudotuberculosis</name>
    <dbReference type="NCBI Taxonomy" id="633"/>
    <lineage>
        <taxon>Bacteria</taxon>
        <taxon>Pseudomonadati</taxon>
        <taxon>Pseudomonadota</taxon>
        <taxon>Gammaproteobacteria</taxon>
        <taxon>Enterobacterales</taxon>
        <taxon>Yersiniaceae</taxon>
        <taxon>Yersinia</taxon>
    </lineage>
</organism>
<dbReference type="InterPro" id="IPR010998">
    <property type="entry name" value="Integrase_recombinase_N"/>
</dbReference>
<name>A0A380Q3Y2_YERPU</name>
<dbReference type="PANTHER" id="PTHR30629:SF2">
    <property type="entry name" value="PROPHAGE INTEGRASE INTS-RELATED"/>
    <property type="match status" value="1"/>
</dbReference>
<dbReference type="Pfam" id="PF13356">
    <property type="entry name" value="Arm-DNA-bind_3"/>
    <property type="match status" value="1"/>
</dbReference>
<gene>
    <name evidence="8" type="primary">intS_1</name>
    <name evidence="8" type="ORF">NCTC8580_00558</name>
</gene>
<dbReference type="GO" id="GO:0003677">
    <property type="term" value="F:DNA binding"/>
    <property type="evidence" value="ECO:0007669"/>
    <property type="project" value="UniProtKB-UniRule"/>
</dbReference>
<dbReference type="Gene3D" id="1.10.443.10">
    <property type="entry name" value="Intergrase catalytic core"/>
    <property type="match status" value="1"/>
</dbReference>
<dbReference type="InterPro" id="IPR013762">
    <property type="entry name" value="Integrase-like_cat_sf"/>
</dbReference>
<dbReference type="InterPro" id="IPR053876">
    <property type="entry name" value="Phage_int_M"/>
</dbReference>
<dbReference type="CDD" id="cd00801">
    <property type="entry name" value="INT_P4_C"/>
    <property type="match status" value="1"/>
</dbReference>
<keyword evidence="3 5" id="KW-0238">DNA-binding</keyword>
<proteinExistence type="inferred from homology"/>
<dbReference type="InterPro" id="IPR038488">
    <property type="entry name" value="Integrase_DNA-bd_sf"/>
</dbReference>
<evidence type="ECO:0000256" key="3">
    <source>
        <dbReference type="ARBA" id="ARBA00023125"/>
    </source>
</evidence>
<dbReference type="InterPro" id="IPR050808">
    <property type="entry name" value="Phage_Integrase"/>
</dbReference>
<dbReference type="EMBL" id="UHJC01000001">
    <property type="protein sequence ID" value="SUP80503.1"/>
    <property type="molecule type" value="Genomic_DNA"/>
</dbReference>
<keyword evidence="2" id="KW-0229">DNA integration</keyword>
<dbReference type="GO" id="GO:0006310">
    <property type="term" value="P:DNA recombination"/>
    <property type="evidence" value="ECO:0007669"/>
    <property type="project" value="UniProtKB-KW"/>
</dbReference>
<feature type="domain" description="Core-binding (CB)" evidence="7">
    <location>
        <begin position="98"/>
        <end position="179"/>
    </location>
</feature>
<dbReference type="InterPro" id="IPR025166">
    <property type="entry name" value="Integrase_DNA_bind_dom"/>
</dbReference>
<dbReference type="Gene3D" id="3.30.160.390">
    <property type="entry name" value="Integrase, DNA-binding domain"/>
    <property type="match status" value="1"/>
</dbReference>
<evidence type="ECO:0000313" key="9">
    <source>
        <dbReference type="Proteomes" id="UP000255087"/>
    </source>
</evidence>
<dbReference type="Pfam" id="PF22022">
    <property type="entry name" value="Phage_int_M"/>
    <property type="match status" value="1"/>
</dbReference>
<evidence type="ECO:0000256" key="2">
    <source>
        <dbReference type="ARBA" id="ARBA00022908"/>
    </source>
</evidence>
<dbReference type="PROSITE" id="PS51898">
    <property type="entry name" value="TYR_RECOMBINASE"/>
    <property type="match status" value="1"/>
</dbReference>
<evidence type="ECO:0000256" key="5">
    <source>
        <dbReference type="PROSITE-ProRule" id="PRU01248"/>
    </source>
</evidence>
<comment type="similarity">
    <text evidence="1">Belongs to the 'phage' integrase family.</text>
</comment>
<protein>
    <submittedName>
        <fullName evidence="8">Integrase family protein</fullName>
    </submittedName>
</protein>
<dbReference type="RefSeq" id="WP_050320993.1">
    <property type="nucleotide sequence ID" value="NZ_CPXB01000015.1"/>
</dbReference>
<dbReference type="InterPro" id="IPR011010">
    <property type="entry name" value="DNA_brk_join_enz"/>
</dbReference>
<feature type="domain" description="Tyr recombinase" evidence="6">
    <location>
        <begin position="202"/>
        <end position="379"/>
    </location>
</feature>
<evidence type="ECO:0000256" key="4">
    <source>
        <dbReference type="ARBA" id="ARBA00023172"/>
    </source>
</evidence>
<dbReference type="GO" id="GO:0015074">
    <property type="term" value="P:DNA integration"/>
    <property type="evidence" value="ECO:0007669"/>
    <property type="project" value="UniProtKB-KW"/>
</dbReference>
<keyword evidence="4" id="KW-0233">DNA recombination</keyword>
<evidence type="ECO:0000259" key="6">
    <source>
        <dbReference type="PROSITE" id="PS51898"/>
    </source>
</evidence>
<dbReference type="Gene3D" id="1.10.150.130">
    <property type="match status" value="1"/>
</dbReference>